<feature type="region of interest" description="Disordered" evidence="6">
    <location>
        <begin position="1"/>
        <end position="22"/>
    </location>
</feature>
<dbReference type="GO" id="GO:0003735">
    <property type="term" value="F:structural constituent of ribosome"/>
    <property type="evidence" value="ECO:0007669"/>
    <property type="project" value="InterPro"/>
</dbReference>
<keyword evidence="7" id="KW-0150">Chloroplast</keyword>
<gene>
    <name evidence="5 7" type="primary">rpl32</name>
    <name evidence="7" type="ORF">J0255_20</name>
</gene>
<organism evidence="7">
    <name type="scientific">Yamadaella caenomyce</name>
    <dbReference type="NCBI Taxonomy" id="259029"/>
    <lineage>
        <taxon>Eukaryota</taxon>
        <taxon>Rhodophyta</taxon>
        <taxon>Florideophyceae</taxon>
        <taxon>Nemaliophycidae</taxon>
        <taxon>Nemaliales</taxon>
        <taxon>Liagoraceae</taxon>
        <taxon>Yamadaella</taxon>
    </lineage>
</organism>
<evidence type="ECO:0000256" key="4">
    <source>
        <dbReference type="ARBA" id="ARBA00035280"/>
    </source>
</evidence>
<protein>
    <recommendedName>
        <fullName evidence="4 5">Large ribosomal subunit protein bL32c</fullName>
    </recommendedName>
</protein>
<dbReference type="SUPFAM" id="SSF57829">
    <property type="entry name" value="Zn-binding ribosomal proteins"/>
    <property type="match status" value="1"/>
</dbReference>
<dbReference type="InterPro" id="IPR011332">
    <property type="entry name" value="Ribosomal_zn-bd"/>
</dbReference>
<dbReference type="NCBIfam" id="TIGR01031">
    <property type="entry name" value="rpmF_bact"/>
    <property type="match status" value="1"/>
</dbReference>
<dbReference type="GeneID" id="29998016"/>
<evidence type="ECO:0000256" key="1">
    <source>
        <dbReference type="ARBA" id="ARBA00008560"/>
    </source>
</evidence>
<dbReference type="PANTHER" id="PTHR36083">
    <property type="entry name" value="50S RIBOSOMAL PROTEIN L32, CHLOROPLASTIC"/>
    <property type="match status" value="1"/>
</dbReference>
<keyword evidence="3 5" id="KW-0687">Ribonucleoprotein</keyword>
<evidence type="ECO:0000256" key="2">
    <source>
        <dbReference type="ARBA" id="ARBA00022980"/>
    </source>
</evidence>
<sequence length="60" mass="6781">MAVPKKRTSKAKTRQRKAQWKHKATIECSKALSLGKSVITGKNQSFIYVTDKSSQDQEDI</sequence>
<dbReference type="GO" id="GO:0015934">
    <property type="term" value="C:large ribosomal subunit"/>
    <property type="evidence" value="ECO:0007669"/>
    <property type="project" value="InterPro"/>
</dbReference>
<dbReference type="GO" id="GO:0006412">
    <property type="term" value="P:translation"/>
    <property type="evidence" value="ECO:0007669"/>
    <property type="project" value="UniProtKB-UniRule"/>
</dbReference>
<proteinExistence type="inferred from homology"/>
<dbReference type="PANTHER" id="PTHR36083:SF1">
    <property type="entry name" value="LARGE RIBOSOMAL SUBUNIT PROTEIN BL32C"/>
    <property type="match status" value="1"/>
</dbReference>
<reference evidence="7" key="1">
    <citation type="submission" date="2016-10" db="EMBL/GenBank/DDBJ databases">
        <title>Chloroplast genomes as a tool to resolve red algal phylogenies: a case study in the Nemaliales.</title>
        <authorList>
            <person name="Costa J.F."/>
            <person name="Lin S.M."/>
            <person name="Macaya E.C."/>
            <person name="Fernandez-Garcia C."/>
            <person name="Verbruggen H."/>
        </authorList>
    </citation>
    <scope>NUCLEOTIDE SEQUENCE</scope>
    <source>
        <strain evidence="7">J.0255</strain>
    </source>
</reference>
<evidence type="ECO:0000313" key="7">
    <source>
        <dbReference type="EMBL" id="SCW23712.1"/>
    </source>
</evidence>
<dbReference type="InterPro" id="IPR044958">
    <property type="entry name" value="Ribosomal_bL32_plant/cyanobact"/>
</dbReference>
<comment type="similarity">
    <text evidence="1 5">Belongs to the bacterial ribosomal protein bL32 family.</text>
</comment>
<dbReference type="HAMAP" id="MF_00340">
    <property type="entry name" value="Ribosomal_bL32"/>
    <property type="match status" value="1"/>
</dbReference>
<dbReference type="AlphaFoldDB" id="A0A1G4NYJ0"/>
<evidence type="ECO:0000256" key="5">
    <source>
        <dbReference type="HAMAP-Rule" id="MF_00340"/>
    </source>
</evidence>
<reference evidence="7" key="2">
    <citation type="submission" date="2016-10" db="EMBL/GenBank/DDBJ databases">
        <authorList>
            <person name="de Groot N.N."/>
        </authorList>
    </citation>
    <scope>NUCLEOTIDE SEQUENCE</scope>
    <source>
        <strain evidence="7">J.0255</strain>
    </source>
</reference>
<name>A0A1G4NYJ0_9FLOR</name>
<dbReference type="EMBL" id="LT622875">
    <property type="protein sequence ID" value="SCW23712.1"/>
    <property type="molecule type" value="Genomic_DNA"/>
</dbReference>
<keyword evidence="7" id="KW-0934">Plastid</keyword>
<evidence type="ECO:0000256" key="3">
    <source>
        <dbReference type="ARBA" id="ARBA00023274"/>
    </source>
</evidence>
<dbReference type="InterPro" id="IPR002677">
    <property type="entry name" value="Ribosomal_bL32"/>
</dbReference>
<dbReference type="RefSeq" id="YP_009315257.1">
    <property type="nucleotide sequence ID" value="NC_031666.1"/>
</dbReference>
<geneLocation type="chloroplast" evidence="7"/>
<accession>A0A1G4NYJ0</accession>
<dbReference type="Pfam" id="PF01783">
    <property type="entry name" value="Ribosomal_L32p"/>
    <property type="match status" value="1"/>
</dbReference>
<evidence type="ECO:0000256" key="6">
    <source>
        <dbReference type="SAM" id="MobiDB-lite"/>
    </source>
</evidence>
<dbReference type="GO" id="GO:0009507">
    <property type="term" value="C:chloroplast"/>
    <property type="evidence" value="ECO:0007669"/>
    <property type="project" value="UniProtKB-SubCell"/>
</dbReference>
<comment type="subcellular location">
    <subcellularLocation>
        <location evidence="5">Plastid</location>
        <location evidence="5">Chloroplast</location>
    </subcellularLocation>
</comment>
<keyword evidence="2 5" id="KW-0689">Ribosomal protein</keyword>